<protein>
    <submittedName>
        <fullName evidence="1">Uncharacterized protein</fullName>
    </submittedName>
</protein>
<organism evidence="1 2">
    <name type="scientific">Datura stramonium</name>
    <name type="common">Jimsonweed</name>
    <name type="synonym">Common thornapple</name>
    <dbReference type="NCBI Taxonomy" id="4076"/>
    <lineage>
        <taxon>Eukaryota</taxon>
        <taxon>Viridiplantae</taxon>
        <taxon>Streptophyta</taxon>
        <taxon>Embryophyta</taxon>
        <taxon>Tracheophyta</taxon>
        <taxon>Spermatophyta</taxon>
        <taxon>Magnoliopsida</taxon>
        <taxon>eudicotyledons</taxon>
        <taxon>Gunneridae</taxon>
        <taxon>Pentapetalae</taxon>
        <taxon>asterids</taxon>
        <taxon>lamiids</taxon>
        <taxon>Solanales</taxon>
        <taxon>Solanaceae</taxon>
        <taxon>Solanoideae</taxon>
        <taxon>Datureae</taxon>
        <taxon>Datura</taxon>
    </lineage>
</organism>
<dbReference type="EMBL" id="JACEIK010014983">
    <property type="protein sequence ID" value="MCE3216906.1"/>
    <property type="molecule type" value="Genomic_DNA"/>
</dbReference>
<evidence type="ECO:0000313" key="1">
    <source>
        <dbReference type="EMBL" id="MCE3216906.1"/>
    </source>
</evidence>
<comment type="caution">
    <text evidence="1">The sequence shown here is derived from an EMBL/GenBank/DDBJ whole genome shotgun (WGS) entry which is preliminary data.</text>
</comment>
<keyword evidence="2" id="KW-1185">Reference proteome</keyword>
<accession>A0ABS8WZC7</accession>
<dbReference type="Proteomes" id="UP000823775">
    <property type="component" value="Unassembled WGS sequence"/>
</dbReference>
<reference evidence="1 2" key="1">
    <citation type="journal article" date="2021" name="BMC Genomics">
        <title>Datura genome reveals duplications of psychoactive alkaloid biosynthetic genes and high mutation rate following tissue culture.</title>
        <authorList>
            <person name="Rajewski A."/>
            <person name="Carter-House D."/>
            <person name="Stajich J."/>
            <person name="Litt A."/>
        </authorList>
    </citation>
    <scope>NUCLEOTIDE SEQUENCE [LARGE SCALE GENOMIC DNA]</scope>
    <source>
        <strain evidence="1">AR-01</strain>
    </source>
</reference>
<sequence>MSLIGSEKGKVDTYIMKHIFYLKELRRKFFLAPSSWLNFGFGFGFEFGFAVDMYASSPHLQNSGAYNALKVTALDLHHTCMLQVLTYRSKCQCRSKENILLGLALHLRATGPHLRNAGAAQVKLKYSLSQQLS</sequence>
<evidence type="ECO:0000313" key="2">
    <source>
        <dbReference type="Proteomes" id="UP000823775"/>
    </source>
</evidence>
<gene>
    <name evidence="1" type="ORF">HAX54_009181</name>
</gene>
<name>A0ABS8WZC7_DATST</name>
<proteinExistence type="predicted"/>